<dbReference type="Gene3D" id="3.40.1280.10">
    <property type="match status" value="1"/>
</dbReference>
<dbReference type="GO" id="GO:0008173">
    <property type="term" value="F:RNA methyltransferase activity"/>
    <property type="evidence" value="ECO:0007669"/>
    <property type="project" value="InterPro"/>
</dbReference>
<dbReference type="InterPro" id="IPR013123">
    <property type="entry name" value="SpoU_subst-bd"/>
</dbReference>
<dbReference type="STRING" id="360411.AC812_08300"/>
<dbReference type="InterPro" id="IPR051259">
    <property type="entry name" value="rRNA_Methyltransferase"/>
</dbReference>
<dbReference type="Gene3D" id="3.30.1330.30">
    <property type="match status" value="1"/>
</dbReference>
<comment type="similarity">
    <text evidence="1">Belongs to the class IV-like SAM-binding methyltransferase superfamily. RNA methyltransferase TrmH family.</text>
</comment>
<dbReference type="Proteomes" id="UP000050514">
    <property type="component" value="Unassembled WGS sequence"/>
</dbReference>
<gene>
    <name evidence="5" type="ORF">AC812_08300</name>
</gene>
<dbReference type="PANTHER" id="PTHR43191:SF2">
    <property type="entry name" value="RRNA METHYLTRANSFERASE 3, MITOCHONDRIAL"/>
    <property type="match status" value="1"/>
</dbReference>
<evidence type="ECO:0000259" key="4">
    <source>
        <dbReference type="SMART" id="SM00967"/>
    </source>
</evidence>
<keyword evidence="6" id="KW-1185">Reference proteome</keyword>
<proteinExistence type="inferred from homology"/>
<accession>A0A0P6X6M6</accession>
<feature type="domain" description="RNA 2-O ribose methyltransferase substrate binding" evidence="4">
    <location>
        <begin position="30"/>
        <end position="104"/>
    </location>
</feature>
<dbReference type="GO" id="GO:0006396">
    <property type="term" value="P:RNA processing"/>
    <property type="evidence" value="ECO:0007669"/>
    <property type="project" value="InterPro"/>
</dbReference>
<dbReference type="GO" id="GO:0005737">
    <property type="term" value="C:cytoplasm"/>
    <property type="evidence" value="ECO:0007669"/>
    <property type="project" value="UniProtKB-ARBA"/>
</dbReference>
<dbReference type="PANTHER" id="PTHR43191">
    <property type="entry name" value="RRNA METHYLTRANSFERASE 3"/>
    <property type="match status" value="1"/>
</dbReference>
<dbReference type="Pfam" id="PF22435">
    <property type="entry name" value="MRM3-like_sub_bind"/>
    <property type="match status" value="1"/>
</dbReference>
<name>A0A0P6X6M6_9CHLR</name>
<dbReference type="Pfam" id="PF00588">
    <property type="entry name" value="SpoU_methylase"/>
    <property type="match status" value="1"/>
</dbReference>
<comment type="caution">
    <text evidence="5">The sequence shown here is derived from an EMBL/GenBank/DDBJ whole genome shotgun (WGS) entry which is preliminary data.</text>
</comment>
<evidence type="ECO:0000313" key="5">
    <source>
        <dbReference type="EMBL" id="KPL75953.1"/>
    </source>
</evidence>
<dbReference type="InterPro" id="IPR029026">
    <property type="entry name" value="tRNA_m1G_MTases_N"/>
</dbReference>
<evidence type="ECO:0000256" key="3">
    <source>
        <dbReference type="ARBA" id="ARBA00022679"/>
    </source>
</evidence>
<dbReference type="GO" id="GO:0032259">
    <property type="term" value="P:methylation"/>
    <property type="evidence" value="ECO:0007669"/>
    <property type="project" value="UniProtKB-KW"/>
</dbReference>
<dbReference type="GO" id="GO:0003723">
    <property type="term" value="F:RNA binding"/>
    <property type="evidence" value="ECO:0007669"/>
    <property type="project" value="InterPro"/>
</dbReference>
<dbReference type="InterPro" id="IPR053888">
    <property type="entry name" value="MRM3-like_sub_bind"/>
</dbReference>
<dbReference type="AlphaFoldDB" id="A0A0P6X6M6"/>
<dbReference type="OrthoDB" id="9794400at2"/>
<evidence type="ECO:0000256" key="1">
    <source>
        <dbReference type="ARBA" id="ARBA00007228"/>
    </source>
</evidence>
<reference evidence="5 6" key="1">
    <citation type="submission" date="2015-07" db="EMBL/GenBank/DDBJ databases">
        <title>Draft genome of Bellilinea caldifistulae DSM 17877.</title>
        <authorList>
            <person name="Hemp J."/>
            <person name="Ward L.M."/>
            <person name="Pace L.A."/>
            <person name="Fischer W.W."/>
        </authorList>
    </citation>
    <scope>NUCLEOTIDE SEQUENCE [LARGE SCALE GENOMIC DNA]</scope>
    <source>
        <strain evidence="5 6">GOMI-1</strain>
    </source>
</reference>
<evidence type="ECO:0000313" key="6">
    <source>
        <dbReference type="Proteomes" id="UP000050514"/>
    </source>
</evidence>
<dbReference type="CDD" id="cd18095">
    <property type="entry name" value="SpoU-like_rRNA-MTase"/>
    <property type="match status" value="1"/>
</dbReference>
<protein>
    <recommendedName>
        <fullName evidence="4">RNA 2-O ribose methyltransferase substrate binding domain-containing protein</fullName>
    </recommendedName>
</protein>
<dbReference type="RefSeq" id="WP_061918398.1">
    <property type="nucleotide sequence ID" value="NZ_DF967971.1"/>
</dbReference>
<dbReference type="SUPFAM" id="SSF55315">
    <property type="entry name" value="L30e-like"/>
    <property type="match status" value="1"/>
</dbReference>
<dbReference type="EMBL" id="LGHJ01000013">
    <property type="protein sequence ID" value="KPL75953.1"/>
    <property type="molecule type" value="Genomic_DNA"/>
</dbReference>
<dbReference type="InterPro" id="IPR029028">
    <property type="entry name" value="Alpha/beta_knot_MTases"/>
</dbReference>
<dbReference type="SMART" id="SM00967">
    <property type="entry name" value="SpoU_sub_bind"/>
    <property type="match status" value="1"/>
</dbReference>
<organism evidence="5 6">
    <name type="scientific">Bellilinea caldifistulae</name>
    <dbReference type="NCBI Taxonomy" id="360411"/>
    <lineage>
        <taxon>Bacteria</taxon>
        <taxon>Bacillati</taxon>
        <taxon>Chloroflexota</taxon>
        <taxon>Anaerolineae</taxon>
        <taxon>Anaerolineales</taxon>
        <taxon>Anaerolineaceae</taxon>
        <taxon>Bellilinea</taxon>
    </lineage>
</organism>
<evidence type="ECO:0000256" key="2">
    <source>
        <dbReference type="ARBA" id="ARBA00022603"/>
    </source>
</evidence>
<dbReference type="InterPro" id="IPR001537">
    <property type="entry name" value="SpoU_MeTrfase"/>
</dbReference>
<sequence>MITSIHNPKIQRVRGLMQQRSRREEEQAFVIEGARLIQEARLSGVALDLVLISSQPSPRAAQLADDLAAKRIPIEEVSAELFKRIADTENPQGILAIVRQQPRDLPPDWDFLVVADNLRDPGNLGTLLRTSAAAAADGLILTPECVDVYSPKVVRAAMGAHFKLSILQKKWEEIIHLCRSRAAKPAQILVSEVESGTPCWQVDLRQPLALVIGSEAEGVSKDARQAADQRLMIPMPGQIESLNAAVAAGILLFEVVRQRFS</sequence>
<keyword evidence="2" id="KW-0489">Methyltransferase</keyword>
<dbReference type="SUPFAM" id="SSF75217">
    <property type="entry name" value="alpha/beta knot"/>
    <property type="match status" value="1"/>
</dbReference>
<keyword evidence="3" id="KW-0808">Transferase</keyword>
<dbReference type="InterPro" id="IPR029064">
    <property type="entry name" value="Ribosomal_eL30-like_sf"/>
</dbReference>